<evidence type="ECO:0000256" key="1">
    <source>
        <dbReference type="SAM" id="MobiDB-lite"/>
    </source>
</evidence>
<reference evidence="2" key="1">
    <citation type="submission" date="2022-08" db="EMBL/GenBank/DDBJ databases">
        <title>Genome sequencing of akame (Lates japonicus).</title>
        <authorList>
            <person name="Hashiguchi Y."/>
            <person name="Takahashi H."/>
        </authorList>
    </citation>
    <scope>NUCLEOTIDE SEQUENCE</scope>
    <source>
        <strain evidence="2">Kochi</strain>
    </source>
</reference>
<evidence type="ECO:0000313" key="2">
    <source>
        <dbReference type="EMBL" id="GLD55976.1"/>
    </source>
</evidence>
<evidence type="ECO:0000313" key="3">
    <source>
        <dbReference type="Proteomes" id="UP001279410"/>
    </source>
</evidence>
<proteinExistence type="predicted"/>
<dbReference type="InterPro" id="IPR035979">
    <property type="entry name" value="RBD_domain_sf"/>
</dbReference>
<gene>
    <name evidence="2" type="ORF">AKAME5_000838700</name>
</gene>
<dbReference type="SUPFAM" id="SSF54928">
    <property type="entry name" value="RNA-binding domain, RBD"/>
    <property type="match status" value="1"/>
</dbReference>
<feature type="compositionally biased region" description="Low complexity" evidence="1">
    <location>
        <begin position="24"/>
        <end position="34"/>
    </location>
</feature>
<name>A0AAD3MLH4_LATJO</name>
<dbReference type="GO" id="GO:0003676">
    <property type="term" value="F:nucleic acid binding"/>
    <property type="evidence" value="ECO:0007669"/>
    <property type="project" value="InterPro"/>
</dbReference>
<comment type="caution">
    <text evidence="2">The sequence shown here is derived from an EMBL/GenBank/DDBJ whole genome shotgun (WGS) entry which is preliminary data.</text>
</comment>
<dbReference type="AlphaFoldDB" id="A0AAD3MLH4"/>
<dbReference type="Proteomes" id="UP001279410">
    <property type="component" value="Unassembled WGS sequence"/>
</dbReference>
<keyword evidence="3" id="KW-1185">Reference proteome</keyword>
<accession>A0AAD3MLH4</accession>
<protein>
    <submittedName>
        <fullName evidence="2">RNA-binding motif, single-stranded-interacting protein 1-like isoform X1</fullName>
    </submittedName>
</protein>
<dbReference type="EMBL" id="BRZM01000022">
    <property type="protein sequence ID" value="GLD55976.1"/>
    <property type="molecule type" value="Genomic_DNA"/>
</dbReference>
<feature type="compositionally biased region" description="Polar residues" evidence="1">
    <location>
        <begin position="1"/>
        <end position="22"/>
    </location>
</feature>
<sequence>MIFANTGNPLKTSNRKQSYPMTPSSPSSSSNSSSTGLEQLSKTNLYIRGLPPATTDLDLVKLCHQNQMSNPRGNCRSVWRPRYTQDHQLAPHTILVRWVSCHWETLERILLPTLVFRELTCLSILPCRLHLKMAHRSKWILPTTHLLTVSSASNHRLFYRSVSQRAGGKTLLMTSQ</sequence>
<feature type="region of interest" description="Disordered" evidence="1">
    <location>
        <begin position="1"/>
        <end position="36"/>
    </location>
</feature>
<organism evidence="2 3">
    <name type="scientific">Lates japonicus</name>
    <name type="common">Japanese lates</name>
    <dbReference type="NCBI Taxonomy" id="270547"/>
    <lineage>
        <taxon>Eukaryota</taxon>
        <taxon>Metazoa</taxon>
        <taxon>Chordata</taxon>
        <taxon>Craniata</taxon>
        <taxon>Vertebrata</taxon>
        <taxon>Euteleostomi</taxon>
        <taxon>Actinopterygii</taxon>
        <taxon>Neopterygii</taxon>
        <taxon>Teleostei</taxon>
        <taxon>Neoteleostei</taxon>
        <taxon>Acanthomorphata</taxon>
        <taxon>Carangaria</taxon>
        <taxon>Carangaria incertae sedis</taxon>
        <taxon>Centropomidae</taxon>
        <taxon>Lates</taxon>
    </lineage>
</organism>